<reference evidence="1" key="2">
    <citation type="submission" date="2017-11" db="EMBL/GenBank/DDBJ databases">
        <title>Coralsnake Venomics: Analyses of Venom Gland Transcriptomes and Proteomes of Six Brazilian Taxa.</title>
        <authorList>
            <person name="Aird S.D."/>
            <person name="Jorge da Silva N."/>
            <person name="Qiu L."/>
            <person name="Villar-Briones A."/>
            <person name="Aparecida-Saddi V."/>
            <person name="Campos-Telles M.P."/>
            <person name="Grau M."/>
            <person name="Mikheyev A.S."/>
        </authorList>
    </citation>
    <scope>NUCLEOTIDE SEQUENCE</scope>
    <source>
        <tissue evidence="1">Venom_gland</tissue>
    </source>
</reference>
<sequence length="131" mass="15236">MWYHRRRTFKRKARSSNIKLNTSKHCFKVQEMLMKYTIKTEQAKLKAIVIGQKEIQKIMEMVNYDPKFIPSLVVHINIGGHFSKMYLVLDFYTFRLIIYVVGLSSELGDLIANILSPFKKSSSVCFGLSLP</sequence>
<proteinExistence type="predicted"/>
<name>A0A2D4H6T6_MICLE</name>
<protein>
    <submittedName>
        <fullName evidence="1">Uncharacterized protein</fullName>
    </submittedName>
</protein>
<dbReference type="AlphaFoldDB" id="A0A2D4H6T6"/>
<accession>A0A2D4H6T6</accession>
<evidence type="ECO:0000313" key="1">
    <source>
        <dbReference type="EMBL" id="LAA67685.1"/>
    </source>
</evidence>
<dbReference type="EMBL" id="IACK01009473">
    <property type="protein sequence ID" value="LAA67685.1"/>
    <property type="molecule type" value="Transcribed_RNA"/>
</dbReference>
<organism evidence="1">
    <name type="scientific">Micrurus lemniscatus lemniscatus</name>
    <dbReference type="NCBI Taxonomy" id="129467"/>
    <lineage>
        <taxon>Eukaryota</taxon>
        <taxon>Metazoa</taxon>
        <taxon>Chordata</taxon>
        <taxon>Craniata</taxon>
        <taxon>Vertebrata</taxon>
        <taxon>Euteleostomi</taxon>
        <taxon>Lepidosauria</taxon>
        <taxon>Squamata</taxon>
        <taxon>Bifurcata</taxon>
        <taxon>Unidentata</taxon>
        <taxon>Episquamata</taxon>
        <taxon>Toxicofera</taxon>
        <taxon>Serpentes</taxon>
        <taxon>Colubroidea</taxon>
        <taxon>Elapidae</taxon>
        <taxon>Elapinae</taxon>
        <taxon>Micrurus</taxon>
    </lineage>
</organism>
<reference evidence="1" key="1">
    <citation type="submission" date="2017-07" db="EMBL/GenBank/DDBJ databases">
        <authorList>
            <person name="Mikheyev A."/>
            <person name="Grau M."/>
        </authorList>
    </citation>
    <scope>NUCLEOTIDE SEQUENCE</scope>
    <source>
        <tissue evidence="1">Venom_gland</tissue>
    </source>
</reference>